<dbReference type="PIRSF" id="PIRSF037215">
    <property type="entry name" value="Peptidase_M20B"/>
    <property type="match status" value="1"/>
</dbReference>
<evidence type="ECO:0000256" key="7">
    <source>
        <dbReference type="ARBA" id="ARBA00022833"/>
    </source>
</evidence>
<dbReference type="NCBIfam" id="NF009920">
    <property type="entry name" value="PRK13381.1"/>
    <property type="match status" value="1"/>
</dbReference>
<dbReference type="PANTHER" id="PTHR42994:SF1">
    <property type="entry name" value="PEPTIDASE T"/>
    <property type="match status" value="1"/>
</dbReference>
<dbReference type="GO" id="GO:0008237">
    <property type="term" value="F:metallopeptidase activity"/>
    <property type="evidence" value="ECO:0007669"/>
    <property type="project" value="UniProtKB-KW"/>
</dbReference>
<dbReference type="SUPFAM" id="SSF53187">
    <property type="entry name" value="Zn-dependent exopeptidases"/>
    <property type="match status" value="1"/>
</dbReference>
<dbReference type="PANTHER" id="PTHR42994">
    <property type="entry name" value="PEPTIDASE T"/>
    <property type="match status" value="1"/>
</dbReference>
<dbReference type="Gene3D" id="3.40.630.10">
    <property type="entry name" value="Zn peptidases"/>
    <property type="match status" value="1"/>
</dbReference>
<dbReference type="AlphaFoldDB" id="A0A1I0RAX7"/>
<gene>
    <name evidence="13" type="ORF">SAMN05421659_11329</name>
</gene>
<comment type="catalytic activity">
    <reaction evidence="1">
        <text>Release of the N-terminal residue from a tripeptide.</text>
        <dbReference type="EC" id="3.4.11.4"/>
    </reaction>
</comment>
<keyword evidence="7 11" id="KW-0862">Zinc</keyword>
<feature type="binding site" evidence="11">
    <location>
        <position position="138"/>
    </location>
    <ligand>
        <name>Zn(2+)</name>
        <dbReference type="ChEBI" id="CHEBI:29105"/>
        <label>2</label>
    </ligand>
</feature>
<dbReference type="SUPFAM" id="SSF55031">
    <property type="entry name" value="Bacterial exopeptidase dimerisation domain"/>
    <property type="match status" value="1"/>
</dbReference>
<feature type="binding site" evidence="11">
    <location>
        <position position="138"/>
    </location>
    <ligand>
        <name>Zn(2+)</name>
        <dbReference type="ChEBI" id="CHEBI:29105"/>
        <label>1</label>
    </ligand>
</feature>
<dbReference type="Gene3D" id="3.30.70.360">
    <property type="match status" value="1"/>
</dbReference>
<keyword evidence="3 13" id="KW-0031">Aminopeptidase</keyword>
<dbReference type="InterPro" id="IPR036264">
    <property type="entry name" value="Bact_exopeptidase_dim_dom"/>
</dbReference>
<evidence type="ECO:0000256" key="11">
    <source>
        <dbReference type="PIRSR" id="PIRSR037215-2"/>
    </source>
</evidence>
<feature type="binding site" evidence="11">
    <location>
        <position position="79"/>
    </location>
    <ligand>
        <name>Zn(2+)</name>
        <dbReference type="ChEBI" id="CHEBI:29105"/>
        <label>1</label>
    </ligand>
</feature>
<dbReference type="CDD" id="cd03892">
    <property type="entry name" value="M20_peptT"/>
    <property type="match status" value="1"/>
</dbReference>
<feature type="binding site" evidence="11">
    <location>
        <position position="376"/>
    </location>
    <ligand>
        <name>Zn(2+)</name>
        <dbReference type="ChEBI" id="CHEBI:29105"/>
        <label>2</label>
    </ligand>
</feature>
<evidence type="ECO:0000256" key="5">
    <source>
        <dbReference type="ARBA" id="ARBA00022723"/>
    </source>
</evidence>
<dbReference type="GO" id="GO:0006518">
    <property type="term" value="P:peptide metabolic process"/>
    <property type="evidence" value="ECO:0007669"/>
    <property type="project" value="InterPro"/>
</dbReference>
<dbReference type="GO" id="GO:0005829">
    <property type="term" value="C:cytosol"/>
    <property type="evidence" value="ECO:0007669"/>
    <property type="project" value="TreeGrafter"/>
</dbReference>
<accession>A0A1I0RAX7</accession>
<comment type="cofactor">
    <cofactor evidence="11">
        <name>Zn(2+)</name>
        <dbReference type="ChEBI" id="CHEBI:29105"/>
    </cofactor>
    <text evidence="11">Binds 2 Zn(2+) ions per subunit.</text>
</comment>
<dbReference type="GO" id="GO:0006508">
    <property type="term" value="P:proteolysis"/>
    <property type="evidence" value="ECO:0007669"/>
    <property type="project" value="UniProtKB-UniRule"/>
</dbReference>
<evidence type="ECO:0000256" key="2">
    <source>
        <dbReference type="ARBA" id="ARBA00009692"/>
    </source>
</evidence>
<evidence type="ECO:0000256" key="4">
    <source>
        <dbReference type="ARBA" id="ARBA00022670"/>
    </source>
</evidence>
<dbReference type="NCBIfam" id="NF003976">
    <property type="entry name" value="PRK05469.1"/>
    <property type="match status" value="1"/>
</dbReference>
<comment type="similarity">
    <text evidence="2">Belongs to the peptidase M20B family.</text>
</comment>
<protein>
    <recommendedName>
        <fullName evidence="9">Peptidase T</fullName>
        <ecNumber evidence="9">3.4.11.4</ecNumber>
    </recommendedName>
</protein>
<dbReference type="GO" id="GO:0045148">
    <property type="term" value="F:tripeptide aminopeptidase activity"/>
    <property type="evidence" value="ECO:0007669"/>
    <property type="project" value="UniProtKB-UniRule"/>
</dbReference>
<evidence type="ECO:0000313" key="14">
    <source>
        <dbReference type="Proteomes" id="UP000199701"/>
    </source>
</evidence>
<name>A0A1I0RAX7_9FIRM</name>
<dbReference type="GO" id="GO:0008270">
    <property type="term" value="F:zinc ion binding"/>
    <property type="evidence" value="ECO:0007669"/>
    <property type="project" value="InterPro"/>
</dbReference>
<keyword evidence="14" id="KW-1185">Reference proteome</keyword>
<dbReference type="Proteomes" id="UP000199701">
    <property type="component" value="Unassembled WGS sequence"/>
</dbReference>
<feature type="binding site" evidence="11">
    <location>
        <position position="194"/>
    </location>
    <ligand>
        <name>Zn(2+)</name>
        <dbReference type="ChEBI" id="CHEBI:29105"/>
        <label>1</label>
    </ligand>
</feature>
<organism evidence="13 14">
    <name type="scientific">[Clostridium] fimetarium</name>
    <dbReference type="NCBI Taxonomy" id="99656"/>
    <lineage>
        <taxon>Bacteria</taxon>
        <taxon>Bacillati</taxon>
        <taxon>Bacillota</taxon>
        <taxon>Clostridia</taxon>
        <taxon>Lachnospirales</taxon>
        <taxon>Lachnospiraceae</taxon>
    </lineage>
</organism>
<evidence type="ECO:0000313" key="13">
    <source>
        <dbReference type="EMBL" id="SEW37411.1"/>
    </source>
</evidence>
<keyword evidence="8" id="KW-0482">Metalloprotease</keyword>
<sequence length="407" mass="45048">MDIKNRFLRYVSIDTESDEENENQIPSTNGQWTLANILVAELKELGVRDVCTDEFGTVYAHIPATTGYEKCMAFGFIAHMDTVKPGKNIKPQVISNYDGKDILLTNGTVIKSERYPELPELIGREMIVTDGTTILGADDKAGITAIMGMCELLTERELQHGKICIAFTPDEETGKGVGKFALEKFGADYAVTVDGGAEYAVEYENFNAASVKIQIQGVPSHPGSAKGVMVNAVKVAYELHSMLPEKEAPEFTEQKEGFYHLMFVEGSMSQAKAEYIIREHDKDKYKQKKAFIEQVVQQLNEKYGEGTVNLILEDSYQNMAEIIKLHPDLLSNIENAIRNTGMEPEYFPIRGGTDGCRLTFMGLPCPNLGAGAYGFHGTQEHCTVEGMEKSAQVLLELVNIYAGILKN</sequence>
<feature type="active site" evidence="10">
    <location>
        <position position="81"/>
    </location>
</feature>
<evidence type="ECO:0000256" key="10">
    <source>
        <dbReference type="PIRSR" id="PIRSR037215-1"/>
    </source>
</evidence>
<dbReference type="PROSITE" id="PS00759">
    <property type="entry name" value="ARGE_DAPE_CPG2_2"/>
    <property type="match status" value="1"/>
</dbReference>
<proteinExistence type="inferred from homology"/>
<dbReference type="InterPro" id="IPR002933">
    <property type="entry name" value="Peptidase_M20"/>
</dbReference>
<dbReference type="RefSeq" id="WP_092455627.1">
    <property type="nucleotide sequence ID" value="NZ_FOJI01000013.1"/>
</dbReference>
<evidence type="ECO:0000256" key="6">
    <source>
        <dbReference type="ARBA" id="ARBA00022801"/>
    </source>
</evidence>
<evidence type="ECO:0000259" key="12">
    <source>
        <dbReference type="Pfam" id="PF07687"/>
    </source>
</evidence>
<keyword evidence="6" id="KW-0378">Hydrolase</keyword>
<keyword evidence="5 11" id="KW-0479">Metal-binding</keyword>
<dbReference type="OrthoDB" id="9804934at2"/>
<dbReference type="Pfam" id="PF01546">
    <property type="entry name" value="Peptidase_M20"/>
    <property type="match status" value="1"/>
</dbReference>
<evidence type="ECO:0000256" key="1">
    <source>
        <dbReference type="ARBA" id="ARBA00000870"/>
    </source>
</evidence>
<evidence type="ECO:0000256" key="8">
    <source>
        <dbReference type="ARBA" id="ARBA00023049"/>
    </source>
</evidence>
<dbReference type="InterPro" id="IPR010161">
    <property type="entry name" value="Peptidase_M20B"/>
</dbReference>
<dbReference type="STRING" id="99656.SAMN05421659_11329"/>
<reference evidence="13 14" key="1">
    <citation type="submission" date="2016-10" db="EMBL/GenBank/DDBJ databases">
        <authorList>
            <person name="de Groot N.N."/>
        </authorList>
    </citation>
    <scope>NUCLEOTIDE SEQUENCE [LARGE SCALE GENOMIC DNA]</scope>
    <source>
        <strain evidence="13 14">DSM 9179</strain>
    </source>
</reference>
<dbReference type="InterPro" id="IPR011650">
    <property type="entry name" value="Peptidase_M20_dimer"/>
</dbReference>
<dbReference type="Pfam" id="PF07687">
    <property type="entry name" value="M20_dimer"/>
    <property type="match status" value="1"/>
</dbReference>
<dbReference type="EC" id="3.4.11.4" evidence="9"/>
<dbReference type="NCBIfam" id="TIGR01882">
    <property type="entry name" value="peptidase-T"/>
    <property type="match status" value="1"/>
</dbReference>
<dbReference type="InterPro" id="IPR001261">
    <property type="entry name" value="ArgE/DapE_CS"/>
</dbReference>
<feature type="domain" description="Peptidase M20 dimerisation" evidence="12">
    <location>
        <begin position="203"/>
        <end position="303"/>
    </location>
</feature>
<evidence type="ECO:0000256" key="9">
    <source>
        <dbReference type="NCBIfam" id="TIGR01882"/>
    </source>
</evidence>
<feature type="active site" description="Proton acceptor" evidence="10">
    <location>
        <position position="171"/>
    </location>
</feature>
<evidence type="ECO:0000256" key="3">
    <source>
        <dbReference type="ARBA" id="ARBA00022438"/>
    </source>
</evidence>
<keyword evidence="4" id="KW-0645">Protease</keyword>
<feature type="binding site" evidence="11">
    <location>
        <position position="172"/>
    </location>
    <ligand>
        <name>Zn(2+)</name>
        <dbReference type="ChEBI" id="CHEBI:29105"/>
        <label>2</label>
    </ligand>
</feature>
<dbReference type="EMBL" id="FOJI01000013">
    <property type="protein sequence ID" value="SEW37411.1"/>
    <property type="molecule type" value="Genomic_DNA"/>
</dbReference>